<keyword evidence="9" id="KW-0677">Repeat</keyword>
<evidence type="ECO:0000256" key="8">
    <source>
        <dbReference type="ARBA" id="ARBA00022679"/>
    </source>
</evidence>
<keyword evidence="7" id="KW-0028">Amino-acid biosynthesis</keyword>
<evidence type="ECO:0000256" key="2">
    <source>
        <dbReference type="ARBA" id="ARBA00004876"/>
    </source>
</evidence>
<evidence type="ECO:0000256" key="10">
    <source>
        <dbReference type="ARBA" id="ARBA00023192"/>
    </source>
</evidence>
<dbReference type="PIRSF" id="PIRSF000441">
    <property type="entry name" value="CysE"/>
    <property type="match status" value="1"/>
</dbReference>
<evidence type="ECO:0000256" key="7">
    <source>
        <dbReference type="ARBA" id="ARBA00022605"/>
    </source>
</evidence>
<dbReference type="Gene3D" id="2.160.10.10">
    <property type="entry name" value="Hexapeptide repeat proteins"/>
    <property type="match status" value="1"/>
</dbReference>
<dbReference type="FunFam" id="2.160.10.10:FF:000007">
    <property type="entry name" value="Serine acetyltransferase"/>
    <property type="match status" value="1"/>
</dbReference>
<evidence type="ECO:0000256" key="9">
    <source>
        <dbReference type="ARBA" id="ARBA00022737"/>
    </source>
</evidence>
<dbReference type="CDD" id="cd03354">
    <property type="entry name" value="LbH_SAT"/>
    <property type="match status" value="1"/>
</dbReference>
<comment type="caution">
    <text evidence="13">The sequence shown here is derived from an EMBL/GenBank/DDBJ whole genome shotgun (WGS) entry which is preliminary data.</text>
</comment>
<dbReference type="NCBIfam" id="NF041874">
    <property type="entry name" value="EPS_EpsC"/>
    <property type="match status" value="1"/>
</dbReference>
<evidence type="ECO:0000313" key="14">
    <source>
        <dbReference type="Proteomes" id="UP000283805"/>
    </source>
</evidence>
<dbReference type="InterPro" id="IPR001451">
    <property type="entry name" value="Hexapep"/>
</dbReference>
<evidence type="ECO:0000256" key="12">
    <source>
        <dbReference type="ARBA" id="ARBA00049486"/>
    </source>
</evidence>
<dbReference type="InterPro" id="IPR053376">
    <property type="entry name" value="Serine_acetyltransferase"/>
</dbReference>
<gene>
    <name evidence="13" type="ORF">ATJ93_3329</name>
</gene>
<comment type="catalytic activity">
    <reaction evidence="12">
        <text>L-serine + acetyl-CoA = O-acetyl-L-serine + CoA</text>
        <dbReference type="Rhea" id="RHEA:24560"/>
        <dbReference type="ChEBI" id="CHEBI:33384"/>
        <dbReference type="ChEBI" id="CHEBI:57287"/>
        <dbReference type="ChEBI" id="CHEBI:57288"/>
        <dbReference type="ChEBI" id="CHEBI:58340"/>
        <dbReference type="EC" id="2.3.1.30"/>
    </reaction>
</comment>
<dbReference type="FunFam" id="1.10.3130.10:FF:000003">
    <property type="entry name" value="Serine acetyltransferase"/>
    <property type="match status" value="1"/>
</dbReference>
<dbReference type="GO" id="GO:0005737">
    <property type="term" value="C:cytoplasm"/>
    <property type="evidence" value="ECO:0007669"/>
    <property type="project" value="UniProtKB-SubCell"/>
</dbReference>
<accession>A0A3R7D8S1</accession>
<evidence type="ECO:0000256" key="5">
    <source>
        <dbReference type="ARBA" id="ARBA00018522"/>
    </source>
</evidence>
<sequence length="170" mass="18343">MFRRLREDTRAMCERDPAAKRCLEVALAYPGVHAVWGHRISNWLWNRDLQLVARLFSHLVRLLTGVEIHPAADLGRRVTIDHGMGVVIGETAEIGDDVHMYHGVTLGGDTNEPVKRHPTVEDGVQIGANATLLGDITIGEDAAVGAGSVVTDDVEPGATVVGVPAKRVDD</sequence>
<dbReference type="Gene3D" id="1.10.3130.10">
    <property type="entry name" value="serine acetyltransferase, domain 1"/>
    <property type="match status" value="1"/>
</dbReference>
<reference evidence="13 14" key="1">
    <citation type="submission" date="2018-09" db="EMBL/GenBank/DDBJ databases">
        <title>Genomic Encyclopedia of Archaeal and Bacterial Type Strains, Phase II (KMG-II): from individual species to whole genera.</title>
        <authorList>
            <person name="Goeker M."/>
        </authorList>
    </citation>
    <scope>NUCLEOTIDE SEQUENCE [LARGE SCALE GENOMIC DNA]</scope>
    <source>
        <strain evidence="13 14">DSM 13151</strain>
    </source>
</reference>
<dbReference type="GO" id="GO:0009001">
    <property type="term" value="F:serine O-acetyltransferase activity"/>
    <property type="evidence" value="ECO:0007669"/>
    <property type="project" value="UniProtKB-EC"/>
</dbReference>
<keyword evidence="11" id="KW-0012">Acyltransferase</keyword>
<dbReference type="EMBL" id="RAPO01000003">
    <property type="protein sequence ID" value="RKD93697.1"/>
    <property type="molecule type" value="Genomic_DNA"/>
</dbReference>
<comment type="pathway">
    <text evidence="2">Amino-acid biosynthesis; L-cysteine biosynthesis; L-cysteine from L-serine: step 1/2.</text>
</comment>
<evidence type="ECO:0000256" key="3">
    <source>
        <dbReference type="ARBA" id="ARBA00007274"/>
    </source>
</evidence>
<dbReference type="SUPFAM" id="SSF51161">
    <property type="entry name" value="Trimeric LpxA-like enzymes"/>
    <property type="match status" value="1"/>
</dbReference>
<dbReference type="PROSITE" id="PS00101">
    <property type="entry name" value="HEXAPEP_TRANSFERASES"/>
    <property type="match status" value="1"/>
</dbReference>
<comment type="subcellular location">
    <subcellularLocation>
        <location evidence="1">Cytoplasm</location>
    </subcellularLocation>
</comment>
<evidence type="ECO:0000256" key="4">
    <source>
        <dbReference type="ARBA" id="ARBA00013266"/>
    </source>
</evidence>
<protein>
    <recommendedName>
        <fullName evidence="5">Serine acetyltransferase</fullName>
        <ecNumber evidence="4">2.3.1.30</ecNumber>
    </recommendedName>
</protein>
<keyword evidence="10" id="KW-0198">Cysteine biosynthesis</keyword>
<dbReference type="AlphaFoldDB" id="A0A3R7D8S1"/>
<keyword evidence="6" id="KW-0963">Cytoplasm</keyword>
<evidence type="ECO:0000256" key="11">
    <source>
        <dbReference type="ARBA" id="ARBA00023315"/>
    </source>
</evidence>
<dbReference type="NCBIfam" id="TIGR01172">
    <property type="entry name" value="cysE"/>
    <property type="match status" value="1"/>
</dbReference>
<dbReference type="PANTHER" id="PTHR42811">
    <property type="entry name" value="SERINE ACETYLTRANSFERASE"/>
    <property type="match status" value="1"/>
</dbReference>
<proteinExistence type="inferred from homology"/>
<keyword evidence="8 13" id="KW-0808">Transferase</keyword>
<evidence type="ECO:0000313" key="13">
    <source>
        <dbReference type="EMBL" id="RKD93697.1"/>
    </source>
</evidence>
<dbReference type="Pfam" id="PF00132">
    <property type="entry name" value="Hexapep"/>
    <property type="match status" value="1"/>
</dbReference>
<dbReference type="InterPro" id="IPR042122">
    <property type="entry name" value="Ser_AcTrfase_N_sf"/>
</dbReference>
<dbReference type="EC" id="2.3.1.30" evidence="4"/>
<dbReference type="InterPro" id="IPR018357">
    <property type="entry name" value="Hexapep_transf_CS"/>
</dbReference>
<dbReference type="GO" id="GO:0006535">
    <property type="term" value="P:cysteine biosynthetic process from serine"/>
    <property type="evidence" value="ECO:0007669"/>
    <property type="project" value="InterPro"/>
</dbReference>
<dbReference type="RefSeq" id="WP_120245681.1">
    <property type="nucleotide sequence ID" value="NZ_RAPO01000003.1"/>
</dbReference>
<evidence type="ECO:0000256" key="1">
    <source>
        <dbReference type="ARBA" id="ARBA00004496"/>
    </source>
</evidence>
<evidence type="ECO:0000256" key="6">
    <source>
        <dbReference type="ARBA" id="ARBA00022490"/>
    </source>
</evidence>
<dbReference type="OrthoDB" id="10940at2157"/>
<comment type="similarity">
    <text evidence="3">Belongs to the transferase hexapeptide repeat family.</text>
</comment>
<organism evidence="13 14">
    <name type="scientific">Halopiger aswanensis</name>
    <dbReference type="NCBI Taxonomy" id="148449"/>
    <lineage>
        <taxon>Archaea</taxon>
        <taxon>Methanobacteriati</taxon>
        <taxon>Methanobacteriota</taxon>
        <taxon>Stenosarchaea group</taxon>
        <taxon>Halobacteria</taxon>
        <taxon>Halobacteriales</taxon>
        <taxon>Natrialbaceae</taxon>
        <taxon>Halopiger</taxon>
    </lineage>
</organism>
<keyword evidence="14" id="KW-1185">Reference proteome</keyword>
<dbReference type="Proteomes" id="UP000283805">
    <property type="component" value="Unassembled WGS sequence"/>
</dbReference>
<dbReference type="InterPro" id="IPR005881">
    <property type="entry name" value="Ser_O-AcTrfase"/>
</dbReference>
<dbReference type="InterPro" id="IPR011004">
    <property type="entry name" value="Trimer_LpxA-like_sf"/>
</dbReference>
<name>A0A3R7D8S1_9EURY</name>
<dbReference type="InterPro" id="IPR045304">
    <property type="entry name" value="LbH_SAT"/>
</dbReference>